<feature type="chain" id="PRO_5041468390" evidence="1">
    <location>
        <begin position="20"/>
        <end position="77"/>
    </location>
</feature>
<evidence type="ECO:0000313" key="3">
    <source>
        <dbReference type="Proteomes" id="UP001176961"/>
    </source>
</evidence>
<name>A0AA36GXG4_CYLNA</name>
<evidence type="ECO:0000256" key="1">
    <source>
        <dbReference type="SAM" id="SignalP"/>
    </source>
</evidence>
<comment type="caution">
    <text evidence="2">The sequence shown here is derived from an EMBL/GenBank/DDBJ whole genome shotgun (WGS) entry which is preliminary data.</text>
</comment>
<keyword evidence="1" id="KW-0732">Signal</keyword>
<proteinExistence type="predicted"/>
<reference evidence="2" key="1">
    <citation type="submission" date="2023-07" db="EMBL/GenBank/DDBJ databases">
        <authorList>
            <consortium name="CYATHOMIX"/>
        </authorList>
    </citation>
    <scope>NUCLEOTIDE SEQUENCE</scope>
    <source>
        <strain evidence="2">N/A</strain>
    </source>
</reference>
<protein>
    <submittedName>
        <fullName evidence="2">Uncharacterized protein</fullName>
    </submittedName>
</protein>
<feature type="signal peptide" evidence="1">
    <location>
        <begin position="1"/>
        <end position="19"/>
    </location>
</feature>
<accession>A0AA36GXG4</accession>
<organism evidence="2 3">
    <name type="scientific">Cylicocyclus nassatus</name>
    <name type="common">Nematode worm</name>
    <dbReference type="NCBI Taxonomy" id="53992"/>
    <lineage>
        <taxon>Eukaryota</taxon>
        <taxon>Metazoa</taxon>
        <taxon>Ecdysozoa</taxon>
        <taxon>Nematoda</taxon>
        <taxon>Chromadorea</taxon>
        <taxon>Rhabditida</taxon>
        <taxon>Rhabditina</taxon>
        <taxon>Rhabditomorpha</taxon>
        <taxon>Strongyloidea</taxon>
        <taxon>Strongylidae</taxon>
        <taxon>Cylicocyclus</taxon>
    </lineage>
</organism>
<dbReference type="Proteomes" id="UP001176961">
    <property type="component" value="Unassembled WGS sequence"/>
</dbReference>
<dbReference type="AlphaFoldDB" id="A0AA36GXG4"/>
<dbReference type="EMBL" id="CATQJL010000223">
    <property type="protein sequence ID" value="CAJ0599936.1"/>
    <property type="molecule type" value="Genomic_DNA"/>
</dbReference>
<gene>
    <name evidence="2" type="ORF">CYNAS_LOCUS11919</name>
</gene>
<evidence type="ECO:0000313" key="2">
    <source>
        <dbReference type="EMBL" id="CAJ0599936.1"/>
    </source>
</evidence>
<keyword evidence="3" id="KW-1185">Reference proteome</keyword>
<sequence length="77" mass="8520">MQGWLRLILACCFAALILASEPVAKRPALLSRYGRAVLSRYGKRALTRVKNPNSDLLLCRSANGGIVCAPYNDEERK</sequence>